<feature type="compositionally biased region" description="Low complexity" evidence="1">
    <location>
        <begin position="234"/>
        <end position="262"/>
    </location>
</feature>
<feature type="compositionally biased region" description="Basic and acidic residues" evidence="1">
    <location>
        <begin position="107"/>
        <end position="117"/>
    </location>
</feature>
<sequence length="320" mass="33869">MATEEKYNDIRFNLMAVVPDKRLAISHKLTLLKANRTIVLEVLDKMKRKNNVGHIIRVDVLRTQPLLFLLAIEIQADEAKAGDKSHITEDNQVKSSESVEAAGSSQHKMELSAESDKPSTSTAPPLPSTSTDYFTPLTIQTTSTSPLTSCTSSLEDSCTSELSSAHDSPCMRAGVVGSPGMSSPGGRDMKKFVVIRVAMGTNNSSSGRSKKDGSIRKVCLEVGALPKGWEKTSKSSSHSPSSSSKGPLSPSSNKSAESPSSGGSKGLKSGGGESGSKKCESTFAPKDLQALVKNLEGEIAICEVVTVGIKSKVLKNKSKK</sequence>
<accession>A0A1S4ED64</accession>
<protein>
    <submittedName>
        <fullName evidence="3">Uncharacterized protein</fullName>
    </submittedName>
</protein>
<reference evidence="3" key="1">
    <citation type="submission" date="2025-08" db="UniProtKB">
        <authorList>
            <consortium name="RefSeq"/>
        </authorList>
    </citation>
    <scope>IDENTIFICATION</scope>
</reference>
<dbReference type="Proteomes" id="UP000079169">
    <property type="component" value="Unplaced"/>
</dbReference>
<feature type="region of interest" description="Disordered" evidence="1">
    <location>
        <begin position="229"/>
        <end position="280"/>
    </location>
</feature>
<dbReference type="GeneID" id="103510673"/>
<evidence type="ECO:0000256" key="1">
    <source>
        <dbReference type="SAM" id="MobiDB-lite"/>
    </source>
</evidence>
<dbReference type="AlphaFoldDB" id="A0A1S4ED64"/>
<dbReference type="RefSeq" id="XP_017300166.1">
    <property type="nucleotide sequence ID" value="XM_017444677.1"/>
</dbReference>
<proteinExistence type="predicted"/>
<evidence type="ECO:0000313" key="2">
    <source>
        <dbReference type="Proteomes" id="UP000079169"/>
    </source>
</evidence>
<keyword evidence="2" id="KW-1185">Reference proteome</keyword>
<dbReference type="PaxDb" id="121845-A0A1S4ED64"/>
<feature type="compositionally biased region" description="Basic and acidic residues" evidence="1">
    <location>
        <begin position="80"/>
        <end position="92"/>
    </location>
</feature>
<gene>
    <name evidence="3" type="primary">LOC103510673</name>
</gene>
<feature type="region of interest" description="Disordered" evidence="1">
    <location>
        <begin position="80"/>
        <end position="132"/>
    </location>
</feature>
<organism evidence="2 3">
    <name type="scientific">Diaphorina citri</name>
    <name type="common">Asian citrus psyllid</name>
    <dbReference type="NCBI Taxonomy" id="121845"/>
    <lineage>
        <taxon>Eukaryota</taxon>
        <taxon>Metazoa</taxon>
        <taxon>Ecdysozoa</taxon>
        <taxon>Arthropoda</taxon>
        <taxon>Hexapoda</taxon>
        <taxon>Insecta</taxon>
        <taxon>Pterygota</taxon>
        <taxon>Neoptera</taxon>
        <taxon>Paraneoptera</taxon>
        <taxon>Hemiptera</taxon>
        <taxon>Sternorrhyncha</taxon>
        <taxon>Psylloidea</taxon>
        <taxon>Psyllidae</taxon>
        <taxon>Diaphorininae</taxon>
        <taxon>Diaphorina</taxon>
    </lineage>
</organism>
<feature type="compositionally biased region" description="Gly residues" evidence="1">
    <location>
        <begin position="263"/>
        <end position="274"/>
    </location>
</feature>
<dbReference type="KEGG" id="dci:103510673"/>
<evidence type="ECO:0000313" key="3">
    <source>
        <dbReference type="RefSeq" id="XP_017300166.1"/>
    </source>
</evidence>
<dbReference type="STRING" id="121845.A0A1S4ED64"/>
<feature type="compositionally biased region" description="Polar residues" evidence="1">
    <location>
        <begin position="93"/>
        <end position="106"/>
    </location>
</feature>
<name>A0A1S4ED64_DIACI</name>
<feature type="compositionally biased region" description="Low complexity" evidence="1">
    <location>
        <begin position="118"/>
        <end position="131"/>
    </location>
</feature>